<dbReference type="Proteomes" id="UP000199448">
    <property type="component" value="Unassembled WGS sequence"/>
</dbReference>
<accession>A0A1H5PD97</accession>
<dbReference type="InterPro" id="IPR016181">
    <property type="entry name" value="Acyl_CoA_acyltransferase"/>
</dbReference>
<dbReference type="OrthoDB" id="9793389at2"/>
<name>A0A1H5PD97_9FLAO</name>
<evidence type="ECO:0000313" key="4">
    <source>
        <dbReference type="Proteomes" id="UP000199448"/>
    </source>
</evidence>
<proteinExistence type="predicted"/>
<dbReference type="Gene3D" id="3.40.630.30">
    <property type="match status" value="1"/>
</dbReference>
<dbReference type="InterPro" id="IPR000182">
    <property type="entry name" value="GNAT_dom"/>
</dbReference>
<dbReference type="EMBL" id="FNUG01000012">
    <property type="protein sequence ID" value="SEF11690.1"/>
    <property type="molecule type" value="Genomic_DNA"/>
</dbReference>
<dbReference type="PROSITE" id="PS51186">
    <property type="entry name" value="GNAT"/>
    <property type="match status" value="1"/>
</dbReference>
<gene>
    <name evidence="3" type="ORF">SAMN04488034_11224</name>
</gene>
<dbReference type="InterPro" id="IPR045057">
    <property type="entry name" value="Gcn5-rel_NAT"/>
</dbReference>
<dbReference type="PROSITE" id="PS51729">
    <property type="entry name" value="GNAT_YJDJ"/>
    <property type="match status" value="1"/>
</dbReference>
<dbReference type="AlphaFoldDB" id="A0A1H5PD97"/>
<sequence>MKHDIKQKETEGKGMFYIEKDETIIAELTYTLNDNNVMTLDHTETEPEHTGEGLASSLIKHSVQYAREKEIKIDPLCEYAAKQFERHEEYREVQATEI</sequence>
<dbReference type="PANTHER" id="PTHR31435">
    <property type="entry name" value="PROTEIN NATD1"/>
    <property type="match status" value="1"/>
</dbReference>
<reference evidence="3 4" key="1">
    <citation type="submission" date="2016-10" db="EMBL/GenBank/DDBJ databases">
        <authorList>
            <person name="de Groot N.N."/>
        </authorList>
    </citation>
    <scope>NUCLEOTIDE SEQUENCE [LARGE SCALE GENOMIC DNA]</scope>
    <source>
        <strain evidence="3 4">DSM 23553</strain>
    </source>
</reference>
<dbReference type="STRING" id="390640.SAMN04488034_11224"/>
<evidence type="ECO:0000259" key="2">
    <source>
        <dbReference type="PROSITE" id="PS51729"/>
    </source>
</evidence>
<dbReference type="RefSeq" id="WP_093114372.1">
    <property type="nucleotide sequence ID" value="NZ_FNGG01000012.1"/>
</dbReference>
<keyword evidence="4" id="KW-1185">Reference proteome</keyword>
<dbReference type="CDD" id="cd04301">
    <property type="entry name" value="NAT_SF"/>
    <property type="match status" value="1"/>
</dbReference>
<feature type="domain" description="N-acetyltransferase" evidence="2">
    <location>
        <begin position="8"/>
        <end position="95"/>
    </location>
</feature>
<dbReference type="SUPFAM" id="SSF55729">
    <property type="entry name" value="Acyl-CoA N-acyltransferases (Nat)"/>
    <property type="match status" value="1"/>
</dbReference>
<dbReference type="Pfam" id="PF14542">
    <property type="entry name" value="Acetyltransf_CG"/>
    <property type="match status" value="1"/>
</dbReference>
<evidence type="ECO:0000313" key="3">
    <source>
        <dbReference type="EMBL" id="SEF11690.1"/>
    </source>
</evidence>
<evidence type="ECO:0000259" key="1">
    <source>
        <dbReference type="PROSITE" id="PS51186"/>
    </source>
</evidence>
<dbReference type="GO" id="GO:0016747">
    <property type="term" value="F:acyltransferase activity, transferring groups other than amino-acyl groups"/>
    <property type="evidence" value="ECO:0007669"/>
    <property type="project" value="InterPro"/>
</dbReference>
<dbReference type="InterPro" id="IPR031165">
    <property type="entry name" value="GNAT_YJDJ"/>
</dbReference>
<dbReference type="PANTHER" id="PTHR31435:SF10">
    <property type="entry name" value="BSR4717 PROTEIN"/>
    <property type="match status" value="1"/>
</dbReference>
<organism evidence="3 4">
    <name type="scientific">Salinimicrobium catena</name>
    <dbReference type="NCBI Taxonomy" id="390640"/>
    <lineage>
        <taxon>Bacteria</taxon>
        <taxon>Pseudomonadati</taxon>
        <taxon>Bacteroidota</taxon>
        <taxon>Flavobacteriia</taxon>
        <taxon>Flavobacteriales</taxon>
        <taxon>Flavobacteriaceae</taxon>
        <taxon>Salinimicrobium</taxon>
    </lineage>
</organism>
<feature type="domain" description="N-acetyltransferase" evidence="1">
    <location>
        <begin position="1"/>
        <end position="98"/>
    </location>
</feature>
<protein>
    <submittedName>
        <fullName evidence="3">Uncharacterized protein</fullName>
    </submittedName>
</protein>